<evidence type="ECO:0000313" key="1">
    <source>
        <dbReference type="EMBL" id="MEQ2189698.1"/>
    </source>
</evidence>
<dbReference type="Proteomes" id="UP001476798">
    <property type="component" value="Unassembled WGS sequence"/>
</dbReference>
<proteinExistence type="predicted"/>
<accession>A0ABV0Q253</accession>
<protein>
    <submittedName>
        <fullName evidence="1">Uncharacterized protein</fullName>
    </submittedName>
</protein>
<organism evidence="1 2">
    <name type="scientific">Goodea atripinnis</name>
    <dbReference type="NCBI Taxonomy" id="208336"/>
    <lineage>
        <taxon>Eukaryota</taxon>
        <taxon>Metazoa</taxon>
        <taxon>Chordata</taxon>
        <taxon>Craniata</taxon>
        <taxon>Vertebrata</taxon>
        <taxon>Euteleostomi</taxon>
        <taxon>Actinopterygii</taxon>
        <taxon>Neopterygii</taxon>
        <taxon>Teleostei</taxon>
        <taxon>Neoteleostei</taxon>
        <taxon>Acanthomorphata</taxon>
        <taxon>Ovalentaria</taxon>
        <taxon>Atherinomorphae</taxon>
        <taxon>Cyprinodontiformes</taxon>
        <taxon>Goodeidae</taxon>
        <taxon>Goodea</taxon>
    </lineage>
</organism>
<sequence length="80" mass="8974">MRPCPPVLVYTKLEACLRTCNDYCGQLLQGQGPRARPAFSPGLFEVPPGLHAASHDSSQPHSPDCRLICIRCCYWRHDVH</sequence>
<evidence type="ECO:0000313" key="2">
    <source>
        <dbReference type="Proteomes" id="UP001476798"/>
    </source>
</evidence>
<dbReference type="EMBL" id="JAHRIO010093743">
    <property type="protein sequence ID" value="MEQ2189698.1"/>
    <property type="molecule type" value="Genomic_DNA"/>
</dbReference>
<reference evidence="1 2" key="1">
    <citation type="submission" date="2021-06" db="EMBL/GenBank/DDBJ databases">
        <authorList>
            <person name="Palmer J.M."/>
        </authorList>
    </citation>
    <scope>NUCLEOTIDE SEQUENCE [LARGE SCALE GENOMIC DNA]</scope>
    <source>
        <strain evidence="1 2">GA_2019</strain>
        <tissue evidence="1">Muscle</tissue>
    </source>
</reference>
<name>A0ABV0Q253_9TELE</name>
<keyword evidence="2" id="KW-1185">Reference proteome</keyword>
<comment type="caution">
    <text evidence="1">The sequence shown here is derived from an EMBL/GenBank/DDBJ whole genome shotgun (WGS) entry which is preliminary data.</text>
</comment>
<gene>
    <name evidence="1" type="ORF">GOODEAATRI_028024</name>
</gene>